<evidence type="ECO:0000259" key="3">
    <source>
        <dbReference type="Pfam" id="PF21307"/>
    </source>
</evidence>
<dbReference type="PANTHER" id="PTHR31084">
    <property type="entry name" value="ALPHA-L-FUCOSIDASE 2"/>
    <property type="match status" value="1"/>
</dbReference>
<evidence type="ECO:0000259" key="2">
    <source>
        <dbReference type="Pfam" id="PF14498"/>
    </source>
</evidence>
<feature type="domain" description="Glycosyl hydrolase family 95 N-terminal" evidence="2">
    <location>
        <begin position="77"/>
        <end position="128"/>
    </location>
</feature>
<dbReference type="Gene3D" id="1.50.10.10">
    <property type="match status" value="1"/>
</dbReference>
<dbReference type="Pfam" id="PF14498">
    <property type="entry name" value="Glyco_hyd_65N_2"/>
    <property type="match status" value="2"/>
</dbReference>
<dbReference type="InterPro" id="IPR008928">
    <property type="entry name" value="6-hairpin_glycosidase_sf"/>
</dbReference>
<feature type="region of interest" description="Disordered" evidence="1">
    <location>
        <begin position="1"/>
        <end position="29"/>
    </location>
</feature>
<proteinExistence type="predicted"/>
<comment type="caution">
    <text evidence="5">The sequence shown here is derived from an EMBL/GenBank/DDBJ whole genome shotgun (WGS) entry which is preliminary data.</text>
</comment>
<feature type="domain" description="Alpha fucosidase A-like C-terminal" evidence="3">
    <location>
        <begin position="733"/>
        <end position="792"/>
    </location>
</feature>
<evidence type="ECO:0000313" key="6">
    <source>
        <dbReference type="Proteomes" id="UP001354649"/>
    </source>
</evidence>
<dbReference type="PIRSF" id="PIRSF007663">
    <property type="entry name" value="UCP007663"/>
    <property type="match status" value="1"/>
</dbReference>
<dbReference type="AlphaFoldDB" id="A0ABD5JD37"/>
<feature type="domain" description="Glycosyl hydrolase family 95 N-terminal" evidence="2">
    <location>
        <begin position="144"/>
        <end position="282"/>
    </location>
</feature>
<dbReference type="EMBL" id="JAZBJQ010000017">
    <property type="protein sequence ID" value="MEE4586301.1"/>
    <property type="molecule type" value="Genomic_DNA"/>
</dbReference>
<dbReference type="GO" id="GO:0016787">
    <property type="term" value="F:hydrolase activity"/>
    <property type="evidence" value="ECO:0007669"/>
    <property type="project" value="UniProtKB-KW"/>
</dbReference>
<dbReference type="InterPro" id="IPR006311">
    <property type="entry name" value="TAT_signal"/>
</dbReference>
<keyword evidence="5" id="KW-0378">Hydrolase</keyword>
<feature type="compositionally biased region" description="Low complexity" evidence="1">
    <location>
        <begin position="61"/>
        <end position="74"/>
    </location>
</feature>
<evidence type="ECO:0000256" key="1">
    <source>
        <dbReference type="SAM" id="MobiDB-lite"/>
    </source>
</evidence>
<protein>
    <submittedName>
        <fullName evidence="5">Glycoside hydrolase N-terminal domain-containing protein</fullName>
    </submittedName>
</protein>
<dbReference type="InterPro" id="IPR012341">
    <property type="entry name" value="6hp_glycosidase-like_sf"/>
</dbReference>
<organism evidence="5 6">
    <name type="scientific">Streptomyces antimycoticus</name>
    <dbReference type="NCBI Taxonomy" id="68175"/>
    <lineage>
        <taxon>Bacteria</taxon>
        <taxon>Bacillati</taxon>
        <taxon>Actinomycetota</taxon>
        <taxon>Actinomycetes</taxon>
        <taxon>Kitasatosporales</taxon>
        <taxon>Streptomycetaceae</taxon>
        <taxon>Streptomyces</taxon>
        <taxon>Streptomyces violaceusniger group</taxon>
    </lineage>
</organism>
<feature type="region of interest" description="Disordered" evidence="1">
    <location>
        <begin position="52"/>
        <end position="76"/>
    </location>
</feature>
<accession>A0ABD5JD37</accession>
<dbReference type="SUPFAM" id="SSF48208">
    <property type="entry name" value="Six-hairpin glycosidases"/>
    <property type="match status" value="1"/>
</dbReference>
<reference evidence="5 6" key="1">
    <citation type="submission" date="2023-11" db="EMBL/GenBank/DDBJ databases">
        <title>30 novel species of actinomycetes from the DSMZ collection.</title>
        <authorList>
            <person name="Nouioui I."/>
        </authorList>
    </citation>
    <scope>NUCLEOTIDE SEQUENCE [LARGE SCALE GENOMIC DNA]</scope>
    <source>
        <strain evidence="5 6">DSM 41602</strain>
    </source>
</reference>
<dbReference type="Proteomes" id="UP001354649">
    <property type="component" value="Unassembled WGS sequence"/>
</dbReference>
<evidence type="ECO:0000313" key="5">
    <source>
        <dbReference type="EMBL" id="MEE4586301.1"/>
    </source>
</evidence>
<name>A0ABD5JD37_9ACTN</name>
<evidence type="ECO:0000259" key="4">
    <source>
        <dbReference type="Pfam" id="PF22124"/>
    </source>
</evidence>
<dbReference type="InterPro" id="IPR016518">
    <property type="entry name" value="Alpha-L-fucosidase"/>
</dbReference>
<dbReference type="InterPro" id="IPR049053">
    <property type="entry name" value="AFCA-like_C"/>
</dbReference>
<dbReference type="Pfam" id="PF22124">
    <property type="entry name" value="Glyco_hydro_95_cat"/>
    <property type="match status" value="1"/>
</dbReference>
<dbReference type="InterPro" id="IPR027414">
    <property type="entry name" value="GH95_N_dom"/>
</dbReference>
<dbReference type="PROSITE" id="PS51318">
    <property type="entry name" value="TAT"/>
    <property type="match status" value="1"/>
</dbReference>
<dbReference type="Pfam" id="PF21307">
    <property type="entry name" value="Glyco_hydro_95_C"/>
    <property type="match status" value="1"/>
</dbReference>
<dbReference type="PANTHER" id="PTHR31084:SF3">
    <property type="entry name" value="ALPHA-FUCOSIDASE A"/>
    <property type="match status" value="1"/>
</dbReference>
<feature type="domain" description="Glycosyl hydrolase family 95 catalytic" evidence="4">
    <location>
        <begin position="312"/>
        <end position="730"/>
    </location>
</feature>
<sequence length="813" mass="88414">MDPRPTDAGSEPSREPSRAPGSDPSRRTALSLAATAGLTAALGALPAFTASAAPRRPADTPPLTGTPSLTGTSPDRLWWQAPGDEGSLIEQGLPVGNGRLGALASNDPGRELLLITDATMWTGGLNDTLDADGQFPYGRDDFGSFTLLARLTVDIPDHDLSSVNGYRRSLDLAQGLVTSSYVRSGVTYRRQVFASHPDDAIVLHFTQSGGGHYTGTITLGGTHDEKPPNAESFGASFPNGLRYGAAVTAYGSGGRVRVNGTRVDFSGCKDLTVVVSGGTNYVPDAAREYRDPSLDPEKLARTKVRDAARHSADTLRRTHIADYRGLYEKFSLSLGSSTDAQRSLDTWQRLRARARDGVPDPELEAAYLQYSRYLMISGSRDSLPLNLQGLWLDGNDPDWMGDYHTDINIQMNYWMADRAGLSACFDAFADYCLAQLPSWTELTHDLFNDPRNRYRNSTGKVGGWAVAFSTNIHGGSGWWWHPAGNAWLSNSLYEHYDYTQSREYLTKIYPLLKGACEFWEARLLTTTLPGTSKEVLIDDSDWSPEHGPQDAKGNTYSQELVWALFGNFAAAAAELKKDTGYADTISSLREKLYLPEVSPKTGWLQEWMSPDNLGETTHRHLSALIGLFPGDRIRPDGSTPQEIVDGATALLTARGMDSFGWANAWRALCWARLKNADKAYQLIANNLRPSIGGSNGTAFNLFDIYEVEKGRGIFQIDANFGTPAAISEMLLYSRPGHLELLPALPDAWAASGSVTGLAARGGFVVDLRWKQGVPTSVRIHSVGGRTTTVAHGGSSRTIRLVPGESHTLKGFAR</sequence>
<gene>
    <name evidence="5" type="ORF">V2K49_24680</name>
</gene>
<dbReference type="InterPro" id="IPR054363">
    <property type="entry name" value="GH95_cat"/>
</dbReference>